<dbReference type="Pfam" id="PF00096">
    <property type="entry name" value="zf-C2H2"/>
    <property type="match status" value="4"/>
</dbReference>
<feature type="domain" description="C2H2-type" evidence="12">
    <location>
        <begin position="168"/>
        <end position="195"/>
    </location>
</feature>
<evidence type="ECO:0000259" key="12">
    <source>
        <dbReference type="PROSITE" id="PS50157"/>
    </source>
</evidence>
<dbReference type="GO" id="GO:0005634">
    <property type="term" value="C:nucleus"/>
    <property type="evidence" value="ECO:0007669"/>
    <property type="project" value="UniProtKB-SubCell"/>
</dbReference>
<dbReference type="FunFam" id="3.30.160.60:FF:000478">
    <property type="entry name" value="Zinc finger protein 133"/>
    <property type="match status" value="1"/>
</dbReference>
<dbReference type="FunFam" id="3.30.160.60:FF:000446">
    <property type="entry name" value="Zinc finger protein"/>
    <property type="match status" value="2"/>
</dbReference>
<comment type="subcellular location">
    <subcellularLocation>
        <location evidence="2">Nucleus</location>
    </subcellularLocation>
</comment>
<sequence>MEGVWIKPEPVDAEYPVILDVKSEVGVGVEENAPSAILQPENLDIKSEITLGEYEFSAGNTLNTPTESKKEVKRKIRKKNVKCDECGGFYFSRSHLVIHQRMHTGEKPFQCDICESKFFTKRCLTMHMFGHTGEVRQRPFHCPVCDKNFMDKQGLKGHMIQHTNRSRYSCEFCDMKFYHKTTLKVHLRTHTGEKPFVCDDCGKGDEKPFSCDVCGKRFLLRKQVTSHMITHTGKKPFACDECEMRFPRPWQLREHKVMHSGERPFPCSSCPKRFYTKTLRRQHERSHTRTTRKKCVSTTETVAESIVSLERKGQTSDSGNNGWKDGFEEFTEEALVATKIPFDKSDTCDDVVNTHTMEISGTGVRPFICDECGLRFAQKGHILLHLRRHLNLKRYSCDQ</sequence>
<proteinExistence type="inferred from homology"/>
<dbReference type="PANTHER" id="PTHR47772:SF13">
    <property type="entry name" value="GASTRULA ZINC FINGER PROTEIN XLCGF49.1-LIKE-RELATED"/>
    <property type="match status" value="1"/>
</dbReference>
<comment type="similarity">
    <text evidence="3">Belongs to the krueppel C2H2-type zinc-finger protein family.</text>
</comment>
<dbReference type="GO" id="GO:0008270">
    <property type="term" value="F:zinc ion binding"/>
    <property type="evidence" value="ECO:0007669"/>
    <property type="project" value="UniProtKB-KW"/>
</dbReference>
<evidence type="ECO:0000256" key="10">
    <source>
        <dbReference type="ARBA" id="ARBA00023242"/>
    </source>
</evidence>
<evidence type="ECO:0000313" key="13">
    <source>
        <dbReference type="EMBL" id="KAJ6643498.1"/>
    </source>
</evidence>
<dbReference type="Gene3D" id="3.30.160.60">
    <property type="entry name" value="Classic Zinc Finger"/>
    <property type="match status" value="9"/>
</dbReference>
<keyword evidence="7" id="KW-0862">Zinc</keyword>
<dbReference type="InterPro" id="IPR013087">
    <property type="entry name" value="Znf_C2H2_type"/>
</dbReference>
<comment type="function">
    <text evidence="1">May be involved in transcriptional regulation.</text>
</comment>
<evidence type="ECO:0000256" key="3">
    <source>
        <dbReference type="ARBA" id="ARBA00006991"/>
    </source>
</evidence>
<dbReference type="Proteomes" id="UP001151699">
    <property type="component" value="Chromosome B"/>
</dbReference>
<feature type="domain" description="C2H2-type" evidence="12">
    <location>
        <begin position="140"/>
        <end position="167"/>
    </location>
</feature>
<feature type="domain" description="C2H2-type" evidence="12">
    <location>
        <begin position="367"/>
        <end position="394"/>
    </location>
</feature>
<feature type="domain" description="C2H2-type" evidence="12">
    <location>
        <begin position="265"/>
        <end position="292"/>
    </location>
</feature>
<keyword evidence="10" id="KW-0539">Nucleus</keyword>
<organism evidence="13 14">
    <name type="scientific">Pseudolycoriella hygida</name>
    <dbReference type="NCBI Taxonomy" id="35572"/>
    <lineage>
        <taxon>Eukaryota</taxon>
        <taxon>Metazoa</taxon>
        <taxon>Ecdysozoa</taxon>
        <taxon>Arthropoda</taxon>
        <taxon>Hexapoda</taxon>
        <taxon>Insecta</taxon>
        <taxon>Pterygota</taxon>
        <taxon>Neoptera</taxon>
        <taxon>Endopterygota</taxon>
        <taxon>Diptera</taxon>
        <taxon>Nematocera</taxon>
        <taxon>Sciaroidea</taxon>
        <taxon>Sciaridae</taxon>
        <taxon>Pseudolycoriella</taxon>
    </lineage>
</organism>
<dbReference type="FunFam" id="3.30.160.60:FF:000060">
    <property type="entry name" value="zinc finger protein 436"/>
    <property type="match status" value="1"/>
</dbReference>
<dbReference type="SMART" id="SM00355">
    <property type="entry name" value="ZnF_C2H2"/>
    <property type="match status" value="8"/>
</dbReference>
<dbReference type="InterPro" id="IPR036236">
    <property type="entry name" value="Znf_C2H2_sf"/>
</dbReference>
<dbReference type="PROSITE" id="PS00028">
    <property type="entry name" value="ZINC_FINGER_C2H2_1"/>
    <property type="match status" value="8"/>
</dbReference>
<evidence type="ECO:0000256" key="11">
    <source>
        <dbReference type="PROSITE-ProRule" id="PRU00042"/>
    </source>
</evidence>
<dbReference type="SUPFAM" id="SSF57667">
    <property type="entry name" value="beta-beta-alpha zinc fingers"/>
    <property type="match status" value="5"/>
</dbReference>
<comment type="caution">
    <text evidence="13">The sequence shown here is derived from an EMBL/GenBank/DDBJ whole genome shotgun (WGS) entry which is preliminary data.</text>
</comment>
<evidence type="ECO:0000256" key="8">
    <source>
        <dbReference type="ARBA" id="ARBA00023015"/>
    </source>
</evidence>
<feature type="domain" description="C2H2-type" evidence="12">
    <location>
        <begin position="81"/>
        <end position="108"/>
    </location>
</feature>
<dbReference type="InterPro" id="IPR050636">
    <property type="entry name" value="C2H2-ZF_domain-containing"/>
</dbReference>
<keyword evidence="6 11" id="KW-0863">Zinc-finger</keyword>
<dbReference type="FunFam" id="3.30.160.60:FF:000100">
    <property type="entry name" value="Zinc finger 45-like"/>
    <property type="match status" value="2"/>
</dbReference>
<dbReference type="FunFam" id="3.30.160.60:FF:001397">
    <property type="entry name" value="Datilografo, isoform A"/>
    <property type="match status" value="1"/>
</dbReference>
<evidence type="ECO:0000313" key="14">
    <source>
        <dbReference type="Proteomes" id="UP001151699"/>
    </source>
</evidence>
<accession>A0A9Q0S4D4</accession>
<keyword evidence="14" id="KW-1185">Reference proteome</keyword>
<evidence type="ECO:0000256" key="1">
    <source>
        <dbReference type="ARBA" id="ARBA00003767"/>
    </source>
</evidence>
<dbReference type="EMBL" id="WJQU01000002">
    <property type="protein sequence ID" value="KAJ6643498.1"/>
    <property type="molecule type" value="Genomic_DNA"/>
</dbReference>
<evidence type="ECO:0000256" key="9">
    <source>
        <dbReference type="ARBA" id="ARBA00023163"/>
    </source>
</evidence>
<feature type="domain" description="C2H2-type" evidence="12">
    <location>
        <begin position="209"/>
        <end position="236"/>
    </location>
</feature>
<evidence type="ECO:0000256" key="7">
    <source>
        <dbReference type="ARBA" id="ARBA00022833"/>
    </source>
</evidence>
<evidence type="ECO:0000256" key="6">
    <source>
        <dbReference type="ARBA" id="ARBA00022771"/>
    </source>
</evidence>
<evidence type="ECO:0000256" key="5">
    <source>
        <dbReference type="ARBA" id="ARBA00022737"/>
    </source>
</evidence>
<evidence type="ECO:0000256" key="4">
    <source>
        <dbReference type="ARBA" id="ARBA00022723"/>
    </source>
</evidence>
<keyword evidence="9" id="KW-0804">Transcription</keyword>
<keyword evidence="4" id="KW-0479">Metal-binding</keyword>
<keyword evidence="8" id="KW-0805">Transcription regulation</keyword>
<dbReference type="PANTHER" id="PTHR47772">
    <property type="entry name" value="ZINC FINGER PROTEIN 200"/>
    <property type="match status" value="1"/>
</dbReference>
<dbReference type="PROSITE" id="PS50157">
    <property type="entry name" value="ZINC_FINGER_C2H2_2"/>
    <property type="match status" value="8"/>
</dbReference>
<dbReference type="AlphaFoldDB" id="A0A9Q0S4D4"/>
<dbReference type="Pfam" id="PF13894">
    <property type="entry name" value="zf-C2H2_4"/>
    <property type="match status" value="1"/>
</dbReference>
<evidence type="ECO:0000256" key="2">
    <source>
        <dbReference type="ARBA" id="ARBA00004123"/>
    </source>
</evidence>
<protein>
    <submittedName>
        <fullName evidence="13">Oocyte zinc finger protein XlCOF6</fullName>
    </submittedName>
</protein>
<keyword evidence="5" id="KW-0677">Repeat</keyword>
<gene>
    <name evidence="13" type="primary">ZO6_0</name>
    <name evidence="13" type="ORF">Bhyg_08460</name>
</gene>
<feature type="domain" description="C2H2-type" evidence="12">
    <location>
        <begin position="109"/>
        <end position="136"/>
    </location>
</feature>
<dbReference type="OrthoDB" id="6077919at2759"/>
<feature type="domain" description="C2H2-type" evidence="12">
    <location>
        <begin position="237"/>
        <end position="264"/>
    </location>
</feature>
<reference evidence="13" key="1">
    <citation type="submission" date="2022-07" db="EMBL/GenBank/DDBJ databases">
        <authorList>
            <person name="Trinca V."/>
            <person name="Uliana J.V.C."/>
            <person name="Torres T.T."/>
            <person name="Ward R.J."/>
            <person name="Monesi N."/>
        </authorList>
    </citation>
    <scope>NUCLEOTIDE SEQUENCE</scope>
    <source>
        <strain evidence="13">HSMRA1968</strain>
        <tissue evidence="13">Whole embryos</tissue>
    </source>
</reference>
<name>A0A9Q0S4D4_9DIPT</name>